<evidence type="ECO:0000313" key="4">
    <source>
        <dbReference type="Proteomes" id="UP001529510"/>
    </source>
</evidence>
<dbReference type="EMBL" id="JAMKFB020000306">
    <property type="protein sequence ID" value="KAL0150119.1"/>
    <property type="molecule type" value="Genomic_DNA"/>
</dbReference>
<evidence type="ECO:0000256" key="1">
    <source>
        <dbReference type="SAM" id="MobiDB-lite"/>
    </source>
</evidence>
<dbReference type="Proteomes" id="UP001529510">
    <property type="component" value="Unassembled WGS sequence"/>
</dbReference>
<feature type="compositionally biased region" description="Basic and acidic residues" evidence="1">
    <location>
        <begin position="686"/>
        <end position="697"/>
    </location>
</feature>
<comment type="caution">
    <text evidence="3">The sequence shown here is derived from an EMBL/GenBank/DDBJ whole genome shotgun (WGS) entry which is preliminary data.</text>
</comment>
<feature type="region of interest" description="Disordered" evidence="1">
    <location>
        <begin position="835"/>
        <end position="924"/>
    </location>
</feature>
<keyword evidence="2" id="KW-0472">Membrane</keyword>
<feature type="region of interest" description="Disordered" evidence="1">
    <location>
        <begin position="964"/>
        <end position="1111"/>
    </location>
</feature>
<accession>A0ABD0MIX2</accession>
<feature type="transmembrane region" description="Helical" evidence="2">
    <location>
        <begin position="148"/>
        <end position="168"/>
    </location>
</feature>
<keyword evidence="4" id="KW-1185">Reference proteome</keyword>
<organism evidence="3 4">
    <name type="scientific">Cirrhinus mrigala</name>
    <name type="common">Mrigala</name>
    <dbReference type="NCBI Taxonomy" id="683832"/>
    <lineage>
        <taxon>Eukaryota</taxon>
        <taxon>Metazoa</taxon>
        <taxon>Chordata</taxon>
        <taxon>Craniata</taxon>
        <taxon>Vertebrata</taxon>
        <taxon>Euteleostomi</taxon>
        <taxon>Actinopterygii</taxon>
        <taxon>Neopterygii</taxon>
        <taxon>Teleostei</taxon>
        <taxon>Ostariophysi</taxon>
        <taxon>Cypriniformes</taxon>
        <taxon>Cyprinidae</taxon>
        <taxon>Labeoninae</taxon>
        <taxon>Labeonini</taxon>
        <taxon>Cirrhinus</taxon>
    </lineage>
</organism>
<feature type="compositionally biased region" description="Pro residues" evidence="1">
    <location>
        <begin position="1029"/>
        <end position="1111"/>
    </location>
</feature>
<protein>
    <submittedName>
        <fullName evidence="3">Uncharacterized protein</fullName>
    </submittedName>
</protein>
<feature type="compositionally biased region" description="Pro residues" evidence="1">
    <location>
        <begin position="970"/>
        <end position="1005"/>
    </location>
</feature>
<feature type="compositionally biased region" description="Low complexity" evidence="1">
    <location>
        <begin position="591"/>
        <end position="605"/>
    </location>
</feature>
<feature type="region of interest" description="Disordered" evidence="1">
    <location>
        <begin position="591"/>
        <end position="653"/>
    </location>
</feature>
<evidence type="ECO:0000313" key="3">
    <source>
        <dbReference type="EMBL" id="KAL0150119.1"/>
    </source>
</evidence>
<feature type="transmembrane region" description="Helical" evidence="2">
    <location>
        <begin position="290"/>
        <end position="310"/>
    </location>
</feature>
<evidence type="ECO:0000256" key="2">
    <source>
        <dbReference type="SAM" id="Phobius"/>
    </source>
</evidence>
<gene>
    <name evidence="3" type="ORF">M9458_054546</name>
</gene>
<sequence length="1336" mass="142409">MTVVEKLRAQIQPATDSVSVFIRSQFPPAPSPRRSFSFGISFGACLVNQRVKLVTANCCFEMSRTEKMFKKVDNIEPCKKSYLPSEYFYDHAVTNLVGVLFSAHHQMSLSPHLHTLTVALHPRLHSPSAIALLPHPIRDSIKAPVLPLANHGFFLVPVFLLVAWTFVYDSSPPAYWTLALVIGLFSLGSPLWIILHVDPLASRLVHPVTEQSVTTGSSSFTPGQSSDMDTDRTLYRIKQGQRTLDQHIREFLAIANYSTLPDSSIMEIFCDCINEPLKAKLRREGPRSSLAAFLNFALLCVGSPCTVGVAKGERDNADTAAPHPARRLVVTPDHDTKTKFSAWIAREMAAVSERVHTMAVTTEPVHKMATKTELRHVTAAIPEPYSVAAAFPESSRVSKSSQGTAAFPESSQVAAVFPESSRVSKSSQGTAAFPESSQVSKSSQVADVFPEPLHKMAAVSKQLHKMAAVSRPPHNMATITEPEVSTQMPPVVMMAHVLDTPLVTVWAAKMVLLHAAAATPESSQDTESGQVTAVLHESSHVTAVVPESSPVVPESSHVTAVVPESSHVVQESSPVTADPHELSQAAAVFPEPSQASAAAPESSQATAVAPKSSQAPKSSDAKAAVPESSHVTADFHESSPVTAGRHKPSQVTADLHEPSQFTTDLHEAGQVTVGHHEPSHILPDGSEPHHASSDRSESSQASSDPPEPRHILSICLEPHHVSFDRSESSHVPPDGPEPLHVSSDLPVPRHVSSIRPEPSHVSSDLPEPCHASSDIPRSRPIMIAGVLDPPQPPAAALPLMAVAIWCVWAAHCAPEATSGLQPAPELLSDLKPAAELSSGLQPDPELPSDLKPAPESLSDLKPAAELSSGLQPAPELPSDLKPAAELSSGLQPDPELPSDHKPASEVPSGLKSAPEAFPIGEAAPMPPEVSAPAVEPLMEGALSAKLSASPFFLSAPSLTVLPRSQSMTQPPVPPRRAAAPPVPPRRAAAPPVPPRRAAAPTPPIPSASSVPALPRSQTVTQIPVSPWRAPAPPPPWRAPAPPALPPAPPWRAPAPPAPPWKAPAPPWRAPAPPAPPWRAPAPPAPPWRAPAPPAPPWRAPAPPAPPWRAPAPPAPPPAPPWRVPVPPAPPWKASSLPVLPQSPGPPTTPLDCFFCCFCWSVWKPLLGGGLCHESGRCPVLRSPPDVTLTSLTHSDCCTTPQTTFPISHCSSPASNQRQYKSPGPPTCKPRIVGLDCFVLLAFPSFLVPVFLLVAWTFVYDSSLACLLDSCSGYWTILSRIAPMDNVRYCFDPACLTMYLSHPSNKSLHVDPLASRLVHPVTHALIDHRDVCTGIPV</sequence>
<feature type="region of interest" description="Disordered" evidence="1">
    <location>
        <begin position="671"/>
        <end position="710"/>
    </location>
</feature>
<feature type="transmembrane region" description="Helical" evidence="2">
    <location>
        <begin position="174"/>
        <end position="195"/>
    </location>
</feature>
<dbReference type="PRINTS" id="PR01217">
    <property type="entry name" value="PRICHEXTENSN"/>
</dbReference>
<keyword evidence="2" id="KW-1133">Transmembrane helix</keyword>
<feature type="transmembrane region" description="Helical" evidence="2">
    <location>
        <begin position="1237"/>
        <end position="1259"/>
    </location>
</feature>
<proteinExistence type="predicted"/>
<feature type="region of interest" description="Disordered" evidence="1">
    <location>
        <begin position="722"/>
        <end position="776"/>
    </location>
</feature>
<keyword evidence="2" id="KW-0812">Transmembrane</keyword>
<reference evidence="3 4" key="1">
    <citation type="submission" date="2024-05" db="EMBL/GenBank/DDBJ databases">
        <title>Genome sequencing and assembly of Indian major carp, Cirrhinus mrigala (Hamilton, 1822).</title>
        <authorList>
            <person name="Mohindra V."/>
            <person name="Chowdhury L.M."/>
            <person name="Lal K."/>
            <person name="Jena J.K."/>
        </authorList>
    </citation>
    <scope>NUCLEOTIDE SEQUENCE [LARGE SCALE GENOMIC DNA]</scope>
    <source>
        <strain evidence="3">CM1030</strain>
        <tissue evidence="3">Blood</tissue>
    </source>
</reference>
<name>A0ABD0MIX2_CIRMR</name>